<dbReference type="RefSeq" id="XP_007864515.1">
    <property type="nucleotide sequence ID" value="XM_007866324.1"/>
</dbReference>
<dbReference type="Proteomes" id="UP000030669">
    <property type="component" value="Unassembled WGS sequence"/>
</dbReference>
<dbReference type="OrthoDB" id="76215at2759"/>
<dbReference type="KEGG" id="gtr:GLOTRDRAFT_92448"/>
<dbReference type="EMBL" id="KB469299">
    <property type="protein sequence ID" value="EPQ57411.1"/>
    <property type="molecule type" value="Genomic_DNA"/>
</dbReference>
<accession>S7QBS3</accession>
<reference evidence="2 3" key="1">
    <citation type="journal article" date="2012" name="Science">
        <title>The Paleozoic origin of enzymatic lignin decomposition reconstructed from 31 fungal genomes.</title>
        <authorList>
            <person name="Floudas D."/>
            <person name="Binder M."/>
            <person name="Riley R."/>
            <person name="Barry K."/>
            <person name="Blanchette R.A."/>
            <person name="Henrissat B."/>
            <person name="Martinez A.T."/>
            <person name="Otillar R."/>
            <person name="Spatafora J.W."/>
            <person name="Yadav J.S."/>
            <person name="Aerts A."/>
            <person name="Benoit I."/>
            <person name="Boyd A."/>
            <person name="Carlson A."/>
            <person name="Copeland A."/>
            <person name="Coutinho P.M."/>
            <person name="de Vries R.P."/>
            <person name="Ferreira P."/>
            <person name="Findley K."/>
            <person name="Foster B."/>
            <person name="Gaskell J."/>
            <person name="Glotzer D."/>
            <person name="Gorecki P."/>
            <person name="Heitman J."/>
            <person name="Hesse C."/>
            <person name="Hori C."/>
            <person name="Igarashi K."/>
            <person name="Jurgens J.A."/>
            <person name="Kallen N."/>
            <person name="Kersten P."/>
            <person name="Kohler A."/>
            <person name="Kuees U."/>
            <person name="Kumar T.K.A."/>
            <person name="Kuo A."/>
            <person name="LaButti K."/>
            <person name="Larrondo L.F."/>
            <person name="Lindquist E."/>
            <person name="Ling A."/>
            <person name="Lombard V."/>
            <person name="Lucas S."/>
            <person name="Lundell T."/>
            <person name="Martin R."/>
            <person name="McLaughlin D.J."/>
            <person name="Morgenstern I."/>
            <person name="Morin E."/>
            <person name="Murat C."/>
            <person name="Nagy L.G."/>
            <person name="Nolan M."/>
            <person name="Ohm R.A."/>
            <person name="Patyshakuliyeva A."/>
            <person name="Rokas A."/>
            <person name="Ruiz-Duenas F.J."/>
            <person name="Sabat G."/>
            <person name="Salamov A."/>
            <person name="Samejima M."/>
            <person name="Schmutz J."/>
            <person name="Slot J.C."/>
            <person name="St John F."/>
            <person name="Stenlid J."/>
            <person name="Sun H."/>
            <person name="Sun S."/>
            <person name="Syed K."/>
            <person name="Tsang A."/>
            <person name="Wiebenga A."/>
            <person name="Young D."/>
            <person name="Pisabarro A."/>
            <person name="Eastwood D.C."/>
            <person name="Martin F."/>
            <person name="Cullen D."/>
            <person name="Grigoriev I.V."/>
            <person name="Hibbett D.S."/>
        </authorList>
    </citation>
    <scope>NUCLEOTIDE SEQUENCE [LARGE SCALE GENOMIC DNA]</scope>
    <source>
        <strain evidence="2 3">ATCC 11539</strain>
    </source>
</reference>
<protein>
    <recommendedName>
        <fullName evidence="1">Myb-like domain-containing protein</fullName>
    </recommendedName>
</protein>
<dbReference type="PANTHER" id="PTHR46929">
    <property type="entry name" value="EXPRESSED PROTEIN"/>
    <property type="match status" value="1"/>
</dbReference>
<dbReference type="AlphaFoldDB" id="S7QBS3"/>
<evidence type="ECO:0000313" key="3">
    <source>
        <dbReference type="Proteomes" id="UP000030669"/>
    </source>
</evidence>
<dbReference type="PANTHER" id="PTHR46929:SF3">
    <property type="entry name" value="MYB_SANT-LIKE DOMAIN-CONTAINING PROTEIN"/>
    <property type="match status" value="1"/>
</dbReference>
<dbReference type="InterPro" id="IPR024752">
    <property type="entry name" value="Myb/SANT-like_dom"/>
</dbReference>
<name>S7QBS3_GLOTA</name>
<feature type="domain" description="Myb-like" evidence="1">
    <location>
        <begin position="233"/>
        <end position="295"/>
    </location>
</feature>
<proteinExistence type="predicted"/>
<dbReference type="PROSITE" id="PS50090">
    <property type="entry name" value="MYB_LIKE"/>
    <property type="match status" value="1"/>
</dbReference>
<keyword evidence="3" id="KW-1185">Reference proteome</keyword>
<gene>
    <name evidence="2" type="ORF">GLOTRDRAFT_92448</name>
</gene>
<dbReference type="GeneID" id="19309386"/>
<evidence type="ECO:0000313" key="2">
    <source>
        <dbReference type="EMBL" id="EPQ57411.1"/>
    </source>
</evidence>
<dbReference type="Pfam" id="PF12776">
    <property type="entry name" value="Myb_DNA-bind_3"/>
    <property type="match status" value="1"/>
</dbReference>
<evidence type="ECO:0000259" key="1">
    <source>
        <dbReference type="PROSITE" id="PS50090"/>
    </source>
</evidence>
<organism evidence="2 3">
    <name type="scientific">Gloeophyllum trabeum (strain ATCC 11539 / FP-39264 / Madison 617)</name>
    <name type="common">Brown rot fungus</name>
    <dbReference type="NCBI Taxonomy" id="670483"/>
    <lineage>
        <taxon>Eukaryota</taxon>
        <taxon>Fungi</taxon>
        <taxon>Dikarya</taxon>
        <taxon>Basidiomycota</taxon>
        <taxon>Agaricomycotina</taxon>
        <taxon>Agaricomycetes</taxon>
        <taxon>Gloeophyllales</taxon>
        <taxon>Gloeophyllaceae</taxon>
        <taxon>Gloeophyllum</taxon>
    </lineage>
</organism>
<sequence>MPSLQSPGSVQVDIEGHLLDANSSDHMLSKEERHVNTTRAISQLDSVRNNIEESLQCLTTGVSPDTIWDAQDCLGCLHCCFNAVTHRTLRILKRKAGLCEWLKLLDGQLLELEALVPESTDLMTYICAFTLHGCQLKQDQECVLADIPSTVDTVVSKFKLDGHVTTYATCSECQAIYVPYIEEGSADAVYPATCASKMLGLLERHNIESLMDKGPFGSPVTGSDVRKRSWAHWTDAEDAIMVQVLKDKKEKGNQADNGWKRSVWIAMADALKAEGYADGVEKTASKCMDHWTNLKAAFVQVKRLRGPEVSDFGWDDGDEVWDWYIKSDGQVTMDRDDDMPASNVWTSSTSSAADSVKDRALDGQEGKQLEQVPKASHKWESNDEMPACLKAHCLRIRHQSGAEAMVEVADAIQCVAQAAQAQASGSAGDSGVLPLTSPQHRSAAIRKIEDDGDLAETDQVHAMRLFSKRTSVADTYLAISNRTIHTHFLQAEMDDLFGDSL</sequence>
<dbReference type="InterPro" id="IPR001005">
    <property type="entry name" value="SANT/Myb"/>
</dbReference>
<dbReference type="HOGENOM" id="CLU_544054_0_0_1"/>